<feature type="transmembrane region" description="Helical" evidence="2">
    <location>
        <begin position="315"/>
        <end position="337"/>
    </location>
</feature>
<accession>A0A8H7BSI1</accession>
<feature type="transmembrane region" description="Helical" evidence="2">
    <location>
        <begin position="390"/>
        <end position="409"/>
    </location>
</feature>
<keyword evidence="2" id="KW-1133">Transmembrane helix</keyword>
<dbReference type="Pfam" id="PF13593">
    <property type="entry name" value="SBF_like"/>
    <property type="match status" value="1"/>
</dbReference>
<dbReference type="GO" id="GO:0005886">
    <property type="term" value="C:plasma membrane"/>
    <property type="evidence" value="ECO:0007669"/>
    <property type="project" value="TreeGrafter"/>
</dbReference>
<organism evidence="3 4">
    <name type="scientific">Apophysomyces ossiformis</name>
    <dbReference type="NCBI Taxonomy" id="679940"/>
    <lineage>
        <taxon>Eukaryota</taxon>
        <taxon>Fungi</taxon>
        <taxon>Fungi incertae sedis</taxon>
        <taxon>Mucoromycota</taxon>
        <taxon>Mucoromycotina</taxon>
        <taxon>Mucoromycetes</taxon>
        <taxon>Mucorales</taxon>
        <taxon>Mucorineae</taxon>
        <taxon>Mucoraceae</taxon>
        <taxon>Apophysomyces</taxon>
    </lineage>
</organism>
<proteinExistence type="predicted"/>
<protein>
    <submittedName>
        <fullName evidence="3">Uncharacterized protein</fullName>
    </submittedName>
</protein>
<keyword evidence="4" id="KW-1185">Reference proteome</keyword>
<feature type="transmembrane region" description="Helical" evidence="2">
    <location>
        <begin position="281"/>
        <end position="303"/>
    </location>
</feature>
<keyword evidence="2" id="KW-0472">Membrane</keyword>
<sequence length="471" mass="52545">MSSVTVTKQTHETQEVDDHKSINLREIDDHKSIDLSPTERSFDTTEHNQEKAASVAEEKPVLWRRIWRTCVTLFERYWFLLGLGIVIGLAWAFPNVGKAHGAIQSQWSVKWGAVIIIFLLSGLGLEVRVMLQTILRWRLHLVVQVINFLVLPFLAWGIVRFFIAVDAKLNAMVYQGWMIALSTSTTVSSNSVMTRNAGGSDAAALFNAALGNVMGIFVSPALMTIFGDDRILFPPGSSRGTPNYLNVLKNLGSTVLAPLVVGQFIRFLFPKQIKYLAAKLRFSIINSLALLAMVWSVFCDGVASDAFHQLNGKDIVAIIGVDIFMYLFGCALCIYVARLPWPKRYNEPAWVRRWRFSRKDTTAIMYCGATKTVSMGIPLINVLFADSSYGIVGVLSLPLLMYHIIQLFIGNFQVQLLKKWIQKGEDEDVDADEAATITGQKASSPSSDRRILPSFISRRKPKNADAEPPSP</sequence>
<name>A0A8H7BSI1_9FUNG</name>
<feature type="transmembrane region" description="Helical" evidence="2">
    <location>
        <begin position="109"/>
        <end position="129"/>
    </location>
</feature>
<feature type="transmembrane region" description="Helical" evidence="2">
    <location>
        <begin position="363"/>
        <end position="384"/>
    </location>
</feature>
<feature type="transmembrane region" description="Helical" evidence="2">
    <location>
        <begin position="247"/>
        <end position="269"/>
    </location>
</feature>
<feature type="transmembrane region" description="Helical" evidence="2">
    <location>
        <begin position="141"/>
        <end position="165"/>
    </location>
</feature>
<gene>
    <name evidence="3" type="ORF">EC973_004877</name>
</gene>
<feature type="region of interest" description="Disordered" evidence="1">
    <location>
        <begin position="432"/>
        <end position="471"/>
    </location>
</feature>
<dbReference type="InterPro" id="IPR016833">
    <property type="entry name" value="Put_Na-Bile_cotransptr"/>
</dbReference>
<dbReference type="InterPro" id="IPR038770">
    <property type="entry name" value="Na+/solute_symporter_sf"/>
</dbReference>
<dbReference type="PANTHER" id="PTHR18640:SF5">
    <property type="entry name" value="SODIUM_BILE ACID COTRANSPORTER 7"/>
    <property type="match status" value="1"/>
</dbReference>
<feature type="compositionally biased region" description="Polar residues" evidence="1">
    <location>
        <begin position="437"/>
        <end position="446"/>
    </location>
</feature>
<evidence type="ECO:0000313" key="4">
    <source>
        <dbReference type="Proteomes" id="UP000605846"/>
    </source>
</evidence>
<feature type="transmembrane region" description="Helical" evidence="2">
    <location>
        <begin position="77"/>
        <end position="97"/>
    </location>
</feature>
<dbReference type="Gene3D" id="1.20.1530.20">
    <property type="match status" value="1"/>
</dbReference>
<keyword evidence="2" id="KW-0812">Transmembrane</keyword>
<dbReference type="AlphaFoldDB" id="A0A8H7BSI1"/>
<dbReference type="OrthoDB" id="188035at2759"/>
<comment type="caution">
    <text evidence="3">The sequence shown here is derived from an EMBL/GenBank/DDBJ whole genome shotgun (WGS) entry which is preliminary data.</text>
</comment>
<evidence type="ECO:0000256" key="2">
    <source>
        <dbReference type="SAM" id="Phobius"/>
    </source>
</evidence>
<evidence type="ECO:0000313" key="3">
    <source>
        <dbReference type="EMBL" id="KAF7729109.1"/>
    </source>
</evidence>
<dbReference type="EMBL" id="JABAYA010000028">
    <property type="protein sequence ID" value="KAF7729109.1"/>
    <property type="molecule type" value="Genomic_DNA"/>
</dbReference>
<feature type="transmembrane region" description="Helical" evidence="2">
    <location>
        <begin position="171"/>
        <end position="192"/>
    </location>
</feature>
<dbReference type="PANTHER" id="PTHR18640">
    <property type="entry name" value="SOLUTE CARRIER FAMILY 10 MEMBER 7"/>
    <property type="match status" value="1"/>
</dbReference>
<dbReference type="Proteomes" id="UP000605846">
    <property type="component" value="Unassembled WGS sequence"/>
</dbReference>
<feature type="transmembrane region" description="Helical" evidence="2">
    <location>
        <begin position="204"/>
        <end position="227"/>
    </location>
</feature>
<reference evidence="3" key="1">
    <citation type="submission" date="2020-01" db="EMBL/GenBank/DDBJ databases">
        <title>Genome Sequencing of Three Apophysomyces-Like Fungal Strains Confirms a Novel Fungal Genus in the Mucoromycota with divergent Burkholderia-like Endosymbiotic Bacteria.</title>
        <authorList>
            <person name="Stajich J.E."/>
            <person name="Macias A.M."/>
            <person name="Carter-House D."/>
            <person name="Lovett B."/>
            <person name="Kasson L.R."/>
            <person name="Berry K."/>
            <person name="Grigoriev I."/>
            <person name="Chang Y."/>
            <person name="Spatafora J."/>
            <person name="Kasson M.T."/>
        </authorList>
    </citation>
    <scope>NUCLEOTIDE SEQUENCE</scope>
    <source>
        <strain evidence="3">NRRL A-21654</strain>
    </source>
</reference>
<evidence type="ECO:0000256" key="1">
    <source>
        <dbReference type="SAM" id="MobiDB-lite"/>
    </source>
</evidence>